<evidence type="ECO:0000313" key="3">
    <source>
        <dbReference type="EMBL" id="NNU34018.1"/>
    </source>
</evidence>
<sequence>MRSKIALIALSIFISTVCVAQTKAKVKADTPYISGKPLDTMKIVFFGSSVPYGIGATKNHGYAYFYRDILTKRAADGVGKNWKVANISRGGDNTPKVLVRWRGDLVPQKAKYVIYALSLGNEFIHEKGPGQYTQFKTNMLKLIAMARDSGYVPIITNAYTRNDFNERDYHYTKELNMWINSLDVPSINLLGGVDDGTGKWAPGNWYNPGHPNDAGHLELAYTIVPSLFDALSNSKPSPKMVESAGTTLNSNLIDFKPDNITHPFTTTITIKADGKGQIMQLLDSIAHAGSIIITDKGTVKYTSPQYQQITGSTKITGMAK</sequence>
<dbReference type="InterPro" id="IPR013830">
    <property type="entry name" value="SGNH_hydro"/>
</dbReference>
<evidence type="ECO:0000259" key="2">
    <source>
        <dbReference type="Pfam" id="PF13472"/>
    </source>
</evidence>
<feature type="domain" description="SGNH hydrolase-type esterase" evidence="2">
    <location>
        <begin position="45"/>
        <end position="216"/>
    </location>
</feature>
<dbReference type="PANTHER" id="PTHR30383">
    <property type="entry name" value="THIOESTERASE 1/PROTEASE 1/LYSOPHOSPHOLIPASE L1"/>
    <property type="match status" value="1"/>
</dbReference>
<accession>A0ABX1W1F7</accession>
<feature type="chain" id="PRO_5047229812" evidence="1">
    <location>
        <begin position="21"/>
        <end position="320"/>
    </location>
</feature>
<dbReference type="RefSeq" id="WP_175269701.1">
    <property type="nucleotide sequence ID" value="NZ_JABFCR010000027.1"/>
</dbReference>
<dbReference type="Pfam" id="PF13472">
    <property type="entry name" value="Lipase_GDSL_2"/>
    <property type="match status" value="1"/>
</dbReference>
<dbReference type="SUPFAM" id="SSF52266">
    <property type="entry name" value="SGNH hydrolase"/>
    <property type="match status" value="1"/>
</dbReference>
<protein>
    <submittedName>
        <fullName evidence="3">SGNH/GDSL hydrolase family protein</fullName>
    </submittedName>
</protein>
<dbReference type="Gene3D" id="3.40.50.1110">
    <property type="entry name" value="SGNH hydrolase"/>
    <property type="match status" value="1"/>
</dbReference>
<comment type="caution">
    <text evidence="3">The sequence shown here is derived from an EMBL/GenBank/DDBJ whole genome shotgun (WGS) entry which is preliminary data.</text>
</comment>
<keyword evidence="3" id="KW-0378">Hydrolase</keyword>
<reference evidence="3 4" key="1">
    <citation type="submission" date="2020-05" db="EMBL/GenBank/DDBJ databases">
        <authorList>
            <person name="Khan S.A."/>
            <person name="Jeon C.O."/>
            <person name="Chun B.H."/>
        </authorList>
    </citation>
    <scope>NUCLEOTIDE SEQUENCE [LARGE SCALE GENOMIC DNA]</scope>
    <source>
        <strain evidence="3 4">S1162</strain>
    </source>
</reference>
<dbReference type="Proteomes" id="UP000566071">
    <property type="component" value="Unassembled WGS sequence"/>
</dbReference>
<dbReference type="InterPro" id="IPR051532">
    <property type="entry name" value="Ester_Hydrolysis_Enzymes"/>
</dbReference>
<evidence type="ECO:0000256" key="1">
    <source>
        <dbReference type="SAM" id="SignalP"/>
    </source>
</evidence>
<keyword evidence="4" id="KW-1185">Reference proteome</keyword>
<dbReference type="InterPro" id="IPR036514">
    <property type="entry name" value="SGNH_hydro_sf"/>
</dbReference>
<feature type="signal peptide" evidence="1">
    <location>
        <begin position="1"/>
        <end position="20"/>
    </location>
</feature>
<gene>
    <name evidence="3" type="ORF">HK413_07355</name>
</gene>
<keyword evidence="1" id="KW-0732">Signal</keyword>
<dbReference type="PANTHER" id="PTHR30383:SF5">
    <property type="entry name" value="SGNH HYDROLASE-TYPE ESTERASE DOMAIN-CONTAINING PROTEIN"/>
    <property type="match status" value="1"/>
</dbReference>
<organism evidence="3 4">
    <name type="scientific">Mucilaginibacter humi</name>
    <dbReference type="NCBI Taxonomy" id="2732510"/>
    <lineage>
        <taxon>Bacteria</taxon>
        <taxon>Pseudomonadati</taxon>
        <taxon>Bacteroidota</taxon>
        <taxon>Sphingobacteriia</taxon>
        <taxon>Sphingobacteriales</taxon>
        <taxon>Sphingobacteriaceae</taxon>
        <taxon>Mucilaginibacter</taxon>
    </lineage>
</organism>
<dbReference type="CDD" id="cd00229">
    <property type="entry name" value="SGNH_hydrolase"/>
    <property type="match status" value="1"/>
</dbReference>
<dbReference type="GO" id="GO:0016787">
    <property type="term" value="F:hydrolase activity"/>
    <property type="evidence" value="ECO:0007669"/>
    <property type="project" value="UniProtKB-KW"/>
</dbReference>
<proteinExistence type="predicted"/>
<dbReference type="EMBL" id="JABFCR010000027">
    <property type="protein sequence ID" value="NNU34018.1"/>
    <property type="molecule type" value="Genomic_DNA"/>
</dbReference>
<evidence type="ECO:0000313" key="4">
    <source>
        <dbReference type="Proteomes" id="UP000566071"/>
    </source>
</evidence>
<name>A0ABX1W1F7_9SPHI</name>